<feature type="region of interest" description="Disordered" evidence="1">
    <location>
        <begin position="581"/>
        <end position="651"/>
    </location>
</feature>
<keyword evidence="3" id="KW-1185">Reference proteome</keyword>
<name>A0ABN7S8Y1_OIKDI</name>
<feature type="compositionally biased region" description="Polar residues" evidence="1">
    <location>
        <begin position="468"/>
        <end position="481"/>
    </location>
</feature>
<evidence type="ECO:0000313" key="2">
    <source>
        <dbReference type="EMBL" id="CAG5095247.1"/>
    </source>
</evidence>
<feature type="compositionally biased region" description="Polar residues" evidence="1">
    <location>
        <begin position="641"/>
        <end position="651"/>
    </location>
</feature>
<protein>
    <submittedName>
        <fullName evidence="2">Oidioi.mRNA.OKI2018_I69.XSR.g14100.t1.cds</fullName>
    </submittedName>
</protein>
<reference evidence="2 3" key="1">
    <citation type="submission" date="2021-04" db="EMBL/GenBank/DDBJ databases">
        <authorList>
            <person name="Bliznina A."/>
        </authorList>
    </citation>
    <scope>NUCLEOTIDE SEQUENCE [LARGE SCALE GENOMIC DNA]</scope>
</reference>
<feature type="region of interest" description="Disordered" evidence="1">
    <location>
        <begin position="291"/>
        <end position="330"/>
    </location>
</feature>
<organism evidence="2 3">
    <name type="scientific">Oikopleura dioica</name>
    <name type="common">Tunicate</name>
    <dbReference type="NCBI Taxonomy" id="34765"/>
    <lineage>
        <taxon>Eukaryota</taxon>
        <taxon>Metazoa</taxon>
        <taxon>Chordata</taxon>
        <taxon>Tunicata</taxon>
        <taxon>Appendicularia</taxon>
        <taxon>Copelata</taxon>
        <taxon>Oikopleuridae</taxon>
        <taxon>Oikopleura</taxon>
    </lineage>
</organism>
<gene>
    <name evidence="2" type="ORF">OKIOD_LOCUS5658</name>
</gene>
<feature type="compositionally biased region" description="Basic residues" evidence="1">
    <location>
        <begin position="592"/>
        <end position="602"/>
    </location>
</feature>
<feature type="compositionally biased region" description="Basic and acidic residues" evidence="1">
    <location>
        <begin position="610"/>
        <end position="624"/>
    </location>
</feature>
<dbReference type="EMBL" id="OU015569">
    <property type="protein sequence ID" value="CAG5095247.1"/>
    <property type="molecule type" value="Genomic_DNA"/>
</dbReference>
<accession>A0ABN7S8Y1</accession>
<proteinExistence type="predicted"/>
<evidence type="ECO:0000256" key="1">
    <source>
        <dbReference type="SAM" id="MobiDB-lite"/>
    </source>
</evidence>
<feature type="region of interest" description="Disordered" evidence="1">
    <location>
        <begin position="464"/>
        <end position="484"/>
    </location>
</feature>
<dbReference type="Proteomes" id="UP001158576">
    <property type="component" value="Chromosome XSR"/>
</dbReference>
<sequence length="651" mass="75692">MFWLEHKTKNLRVPMRFDHTYQITRPAKQAIDFGENTTALVIKADKSISRKHAKIVISHDKVLKKIVVSIQDESKYSSKVRLNAEADWRKVISSDHSDKSSFNYTEPIELGIVFGVYSTEFQITGKPLLFYCPFPPSNPQLPQFIAFKEFSVETEEDYEYLLYQGERTDDLFAEKTLRVKDVPLVKMEYFLDLKKYIYNPNHPKEDLAVGEPPKIEEYFVEKKKKEPEVKLFESDDSENEEGFNSDRFEEDLLAPDSFFEDETDDDDGVDIDPNEKLMTAEEYLREHDMAGPSNLEYTSRVPETEFNLTRQNDKAKAPVEASEMDYSSSVPETVFSIPPAVRAKPKEQPILTGEARRAAYRKFLPKTPEKNSQAINAEIELSVIGNTQDRRMNFFDEDDDIPLAREHRERLARYERMEKQKALVNSRYYQPSRSGISASKTGMIRQTPVTLEPWMQAGCSNHIAGPSKRQSSMEIGNSSKGLKTAENDQVQEEEQVFEDLSTLQDVSNYSHVRPLNIFEKFRFAKWPNFKEENVTDPDENNSWVKTVPRKVHERTYEDNKAYESIQFSYFNPRMDEWSDEVKIPHESQLPTKKPKIIRRKSRVPAMPPKKGTEPKEGEEKEPAKPKRKTVKERKAERFASQDLSQFMSRKR</sequence>
<evidence type="ECO:0000313" key="3">
    <source>
        <dbReference type="Proteomes" id="UP001158576"/>
    </source>
</evidence>